<comment type="caution">
    <text evidence="4">The sequence shown here is derived from an EMBL/GenBank/DDBJ whole genome shotgun (WGS) entry which is preliminary data.</text>
</comment>
<dbReference type="Pfam" id="PF01476">
    <property type="entry name" value="LysM"/>
    <property type="match status" value="1"/>
</dbReference>
<dbReference type="InterPro" id="IPR035940">
    <property type="entry name" value="CAP_sf"/>
</dbReference>
<reference evidence="4" key="1">
    <citation type="journal article" date="2014" name="Int. J. Syst. Evol. Microbiol.">
        <title>Complete genome sequence of Corynebacterium casei LMG S-19264T (=DSM 44701T), isolated from a smear-ripened cheese.</title>
        <authorList>
            <consortium name="US DOE Joint Genome Institute (JGI-PGF)"/>
            <person name="Walter F."/>
            <person name="Albersmeier A."/>
            <person name="Kalinowski J."/>
            <person name="Ruckert C."/>
        </authorList>
    </citation>
    <scope>NUCLEOTIDE SEQUENCE</scope>
    <source>
        <strain evidence="4">CGMCC 1.15178</strain>
    </source>
</reference>
<dbReference type="SUPFAM" id="SSF54106">
    <property type="entry name" value="LysM domain"/>
    <property type="match status" value="1"/>
</dbReference>
<evidence type="ECO:0000256" key="2">
    <source>
        <dbReference type="SAM" id="SignalP"/>
    </source>
</evidence>
<dbReference type="SUPFAM" id="SSF55797">
    <property type="entry name" value="PR-1-like"/>
    <property type="match status" value="1"/>
</dbReference>
<dbReference type="RefSeq" id="WP_188993351.1">
    <property type="nucleotide sequence ID" value="NZ_BMHP01000002.1"/>
</dbReference>
<gene>
    <name evidence="4" type="ORF">GCM10010911_36960</name>
</gene>
<dbReference type="Proteomes" id="UP000612456">
    <property type="component" value="Unassembled WGS sequence"/>
</dbReference>
<evidence type="ECO:0000256" key="1">
    <source>
        <dbReference type="SAM" id="MobiDB-lite"/>
    </source>
</evidence>
<dbReference type="SMART" id="SM00257">
    <property type="entry name" value="LysM"/>
    <property type="match status" value="1"/>
</dbReference>
<dbReference type="PANTHER" id="PTHR31157:SF1">
    <property type="entry name" value="SCP DOMAIN-CONTAINING PROTEIN"/>
    <property type="match status" value="1"/>
</dbReference>
<accession>A0A917DVP2</accession>
<keyword evidence="2" id="KW-0732">Signal</keyword>
<dbReference type="CDD" id="cd00118">
    <property type="entry name" value="LysM"/>
    <property type="match status" value="1"/>
</dbReference>
<feature type="chain" id="PRO_5038350442" description="LysM domain-containing protein" evidence="2">
    <location>
        <begin position="23"/>
        <end position="267"/>
    </location>
</feature>
<dbReference type="PROSITE" id="PS51782">
    <property type="entry name" value="LYSM"/>
    <property type="match status" value="1"/>
</dbReference>
<protein>
    <recommendedName>
        <fullName evidence="3">LysM domain-containing protein</fullName>
    </recommendedName>
</protein>
<feature type="region of interest" description="Disordered" evidence="1">
    <location>
        <begin position="88"/>
        <end position="143"/>
    </location>
</feature>
<organism evidence="4 5">
    <name type="scientific">Paenibacillus nasutitermitis</name>
    <dbReference type="NCBI Taxonomy" id="1652958"/>
    <lineage>
        <taxon>Bacteria</taxon>
        <taxon>Bacillati</taxon>
        <taxon>Bacillota</taxon>
        <taxon>Bacilli</taxon>
        <taxon>Bacillales</taxon>
        <taxon>Paenibacillaceae</taxon>
        <taxon>Paenibacillus</taxon>
    </lineage>
</organism>
<name>A0A917DVP2_9BACL</name>
<dbReference type="PANTHER" id="PTHR31157">
    <property type="entry name" value="SCP DOMAIN-CONTAINING PROTEIN"/>
    <property type="match status" value="1"/>
</dbReference>
<feature type="signal peptide" evidence="2">
    <location>
        <begin position="1"/>
        <end position="22"/>
    </location>
</feature>
<dbReference type="EMBL" id="BMHP01000002">
    <property type="protein sequence ID" value="GGD75607.1"/>
    <property type="molecule type" value="Genomic_DNA"/>
</dbReference>
<dbReference type="InterPro" id="IPR014044">
    <property type="entry name" value="CAP_dom"/>
</dbReference>
<dbReference type="AlphaFoldDB" id="A0A917DVP2"/>
<keyword evidence="5" id="KW-1185">Reference proteome</keyword>
<evidence type="ECO:0000259" key="3">
    <source>
        <dbReference type="PROSITE" id="PS51782"/>
    </source>
</evidence>
<dbReference type="InterPro" id="IPR014258">
    <property type="entry name" value="CAP_domain_YkwD-like"/>
</dbReference>
<evidence type="ECO:0000313" key="4">
    <source>
        <dbReference type="EMBL" id="GGD75607.1"/>
    </source>
</evidence>
<dbReference type="CDD" id="cd05379">
    <property type="entry name" value="CAP_bacterial"/>
    <property type="match status" value="1"/>
</dbReference>
<dbReference type="Pfam" id="PF00188">
    <property type="entry name" value="CAP"/>
    <property type="match status" value="1"/>
</dbReference>
<dbReference type="InterPro" id="IPR036779">
    <property type="entry name" value="LysM_dom_sf"/>
</dbReference>
<evidence type="ECO:0000313" key="5">
    <source>
        <dbReference type="Proteomes" id="UP000612456"/>
    </source>
</evidence>
<feature type="domain" description="LysM" evidence="3">
    <location>
        <begin position="40"/>
        <end position="85"/>
    </location>
</feature>
<feature type="compositionally biased region" description="Low complexity" evidence="1">
    <location>
        <begin position="98"/>
        <end position="128"/>
    </location>
</feature>
<dbReference type="Gene3D" id="3.10.350.10">
    <property type="entry name" value="LysM domain"/>
    <property type="match status" value="1"/>
</dbReference>
<sequence>MKSRSIRMGVASVLAASVIVLGGGAGLQKVDAASETTNPKTYNININDTIGKIAQQYGIDLNELLKSNPSLGNGNFVWPGFTVTIPVQGGNGSGTGNGTTDNGSGTGSGTPSTGKPSTGTPSTGTPSTEKPSAGGSTGTDSGDVAQSSYAAEVVKLVNQERAKAGLSSLQSDALLTKVAAAKAKDMYDNNYFDHNSPTYGSPFDMMRSFGVSYSYAGENIAKGQRNPQEVMTAWMNSAGHKANILGANFKKIGVAYYNGEWVQEFTS</sequence>
<reference evidence="4" key="2">
    <citation type="submission" date="2020-09" db="EMBL/GenBank/DDBJ databases">
        <authorList>
            <person name="Sun Q."/>
            <person name="Zhou Y."/>
        </authorList>
    </citation>
    <scope>NUCLEOTIDE SEQUENCE</scope>
    <source>
        <strain evidence="4">CGMCC 1.15178</strain>
    </source>
</reference>
<dbReference type="InterPro" id="IPR018392">
    <property type="entry name" value="LysM"/>
</dbReference>
<proteinExistence type="predicted"/>
<dbReference type="NCBIfam" id="TIGR02909">
    <property type="entry name" value="spore_YkwD"/>
    <property type="match status" value="1"/>
</dbReference>
<dbReference type="Gene3D" id="3.40.33.10">
    <property type="entry name" value="CAP"/>
    <property type="match status" value="1"/>
</dbReference>